<protein>
    <submittedName>
        <fullName evidence="2">Gliding motility-associated lipoprotein GldH</fullName>
    </submittedName>
</protein>
<feature type="chain" id="PRO_5003954061" evidence="1">
    <location>
        <begin position="21"/>
        <end position="156"/>
    </location>
</feature>
<proteinExistence type="predicted"/>
<dbReference type="InterPro" id="IPR020018">
    <property type="entry name" value="Motility-assoc_lipoprot_GldH"/>
</dbReference>
<keyword evidence="1" id="KW-0732">Signal</keyword>
<dbReference type="STRING" id="1127699.HMPREF9151_02466"/>
<evidence type="ECO:0000313" key="3">
    <source>
        <dbReference type="Proteomes" id="UP000010433"/>
    </source>
</evidence>
<organism evidence="2 3">
    <name type="scientific">Hoylesella saccharolytica F0055</name>
    <dbReference type="NCBI Taxonomy" id="1127699"/>
    <lineage>
        <taxon>Bacteria</taxon>
        <taxon>Pseudomonadati</taxon>
        <taxon>Bacteroidota</taxon>
        <taxon>Bacteroidia</taxon>
        <taxon>Bacteroidales</taxon>
        <taxon>Prevotellaceae</taxon>
        <taxon>Hoylesella</taxon>
    </lineage>
</organism>
<dbReference type="PATRIC" id="fig|1127699.3.peg.2260"/>
<feature type="signal peptide" evidence="1">
    <location>
        <begin position="1"/>
        <end position="20"/>
    </location>
</feature>
<evidence type="ECO:0000313" key="2">
    <source>
        <dbReference type="EMBL" id="EKX96219.1"/>
    </source>
</evidence>
<reference evidence="2 3" key="1">
    <citation type="submission" date="2012-05" db="EMBL/GenBank/DDBJ databases">
        <authorList>
            <person name="Weinstock G."/>
            <person name="Sodergren E."/>
            <person name="Lobos E.A."/>
            <person name="Fulton L."/>
            <person name="Fulton R."/>
            <person name="Courtney L."/>
            <person name="Fronick C."/>
            <person name="O'Laughlin M."/>
            <person name="Godfrey J."/>
            <person name="Wilson R.M."/>
            <person name="Miner T."/>
            <person name="Farmer C."/>
            <person name="Delehaunty K."/>
            <person name="Cordes M."/>
            <person name="Minx P."/>
            <person name="Tomlinson C."/>
            <person name="Chen J."/>
            <person name="Wollam A."/>
            <person name="Pepin K.H."/>
            <person name="Bhonagiri V."/>
            <person name="Zhang X."/>
            <person name="Suruliraj S."/>
            <person name="Warren W."/>
            <person name="Mitreva M."/>
            <person name="Mardis E.R."/>
            <person name="Wilson R.K."/>
        </authorList>
    </citation>
    <scope>NUCLEOTIDE SEQUENCE [LARGE SCALE GENOMIC DNA]</scope>
    <source>
        <strain evidence="2 3">F0055</strain>
    </source>
</reference>
<sequence>MKKNGCTLFFMAALAILALAACHTNTVYDHYNHTLIDGWDKNDTLIYHVPKIKEGGVYDEQLCLRINGTYPFMGLTLIVEQRVFPDGRMRVDTLNCKFSDRDGFNIAHGISHSQYCFPIARLQLNANDSLSINVRHDMKRDLMPGISDVGIKIVKP</sequence>
<keyword evidence="2" id="KW-0449">Lipoprotein</keyword>
<dbReference type="OrthoDB" id="982482at2"/>
<evidence type="ECO:0000256" key="1">
    <source>
        <dbReference type="SAM" id="SignalP"/>
    </source>
</evidence>
<dbReference type="RefSeq" id="WP_009161326.1">
    <property type="nucleotide sequence ID" value="NZ_KB290963.1"/>
</dbReference>
<dbReference type="AlphaFoldDB" id="L1MYY5"/>
<keyword evidence="3" id="KW-1185">Reference proteome</keyword>
<comment type="caution">
    <text evidence="2">The sequence shown here is derived from an EMBL/GenBank/DDBJ whole genome shotgun (WGS) entry which is preliminary data.</text>
</comment>
<name>L1MYY5_9BACT</name>
<gene>
    <name evidence="2" type="ORF">HMPREF9151_02466</name>
</gene>
<dbReference type="Proteomes" id="UP000010433">
    <property type="component" value="Unassembled WGS sequence"/>
</dbReference>
<accession>L1MYY5</accession>
<dbReference type="PROSITE" id="PS51257">
    <property type="entry name" value="PROKAR_LIPOPROTEIN"/>
    <property type="match status" value="1"/>
</dbReference>
<dbReference type="EMBL" id="AMEP01000163">
    <property type="protein sequence ID" value="EKX96219.1"/>
    <property type="molecule type" value="Genomic_DNA"/>
</dbReference>
<dbReference type="HOGENOM" id="CLU_109250_1_0_10"/>
<dbReference type="Pfam" id="PF14109">
    <property type="entry name" value="GldH_lipo"/>
    <property type="match status" value="1"/>
</dbReference>